<evidence type="ECO:0000313" key="1">
    <source>
        <dbReference type="EMBL" id="PJC24595.1"/>
    </source>
</evidence>
<protein>
    <submittedName>
        <fullName evidence="1">Uncharacterized protein</fullName>
    </submittedName>
</protein>
<organism evidence="1 2">
    <name type="scientific">Candidatus Uhrbacteria bacterium CG_4_9_14_0_2_um_filter_41_50</name>
    <dbReference type="NCBI Taxonomy" id="1975031"/>
    <lineage>
        <taxon>Bacteria</taxon>
        <taxon>Candidatus Uhriibacteriota</taxon>
    </lineage>
</organism>
<accession>A0A2M8EPC2</accession>
<dbReference type="Proteomes" id="UP000230251">
    <property type="component" value="Unassembled WGS sequence"/>
</dbReference>
<evidence type="ECO:0000313" key="2">
    <source>
        <dbReference type="Proteomes" id="UP000230251"/>
    </source>
</evidence>
<comment type="caution">
    <text evidence="1">The sequence shown here is derived from an EMBL/GenBank/DDBJ whole genome shotgun (WGS) entry which is preliminary data.</text>
</comment>
<proteinExistence type="predicted"/>
<name>A0A2M8EPC2_9BACT</name>
<reference evidence="2" key="1">
    <citation type="submission" date="2017-09" db="EMBL/GenBank/DDBJ databases">
        <title>Depth-based differentiation of microbial function through sediment-hosted aquifers and enrichment of novel symbionts in the deep terrestrial subsurface.</title>
        <authorList>
            <person name="Probst A.J."/>
            <person name="Ladd B."/>
            <person name="Jarett J.K."/>
            <person name="Geller-Mcgrath D.E."/>
            <person name="Sieber C.M.K."/>
            <person name="Emerson J.B."/>
            <person name="Anantharaman K."/>
            <person name="Thomas B.C."/>
            <person name="Malmstrom R."/>
            <person name="Stieglmeier M."/>
            <person name="Klingl A."/>
            <person name="Woyke T."/>
            <person name="Ryan C.M."/>
            <person name="Banfield J.F."/>
        </authorList>
    </citation>
    <scope>NUCLEOTIDE SEQUENCE [LARGE SCALE GENOMIC DNA]</scope>
</reference>
<gene>
    <name evidence="1" type="ORF">CO057_02030</name>
</gene>
<dbReference type="EMBL" id="PFSI01000031">
    <property type="protein sequence ID" value="PJC24595.1"/>
    <property type="molecule type" value="Genomic_DNA"/>
</dbReference>
<dbReference type="AlphaFoldDB" id="A0A2M8EPC2"/>
<sequence>MKKILLFLGALALIGADCIGGTKTVEGDWYLAFDLPSDWVMTTVYSEGTMPIGLDGVSLEDSEIYLQSSSLHMIFDDSEVPEEFVEKVGEVKRDDMTRISILRLSSRRHLPDDVEDLGDGFYKLGDLYYFEGESGDKYMFTVEQMGQDISVAQEVILSAKEVTVNQQ</sequence>